<comment type="caution">
    <text evidence="2">The sequence shown here is derived from an EMBL/GenBank/DDBJ whole genome shotgun (WGS) entry which is preliminary data.</text>
</comment>
<dbReference type="Proteomes" id="UP001301769">
    <property type="component" value="Unassembled WGS sequence"/>
</dbReference>
<sequence>MGSTQFGNFFNFCRDSTLPVCNLLSVQHDQNGPWGGCALTGIPLSDNRYLGNLGSILLCGIAIAVTIFLLLFSERKRAAVGRREMQIFLVGYIIISICEIFTVGEFPLSETVRIAFTGIHIGFITATTWVLMLNAVVGYQIIDDGTPLSIGLVLVSAAVLLIGSGYIALDTGFKWTGYFNSSYDPPNRNIGIYVLYQLAPLVFLVAFFVLEAILVLRILGERRPMLYLAGAAFLFAIGQIFNYVVSPHICNGTAGKIDGSLFETLFTLLAVVTIWIFWASITEDDWPMPVNQPYP</sequence>
<gene>
    <name evidence="2" type="ORF">QBC37DRAFT_375261</name>
</gene>
<organism evidence="2 3">
    <name type="scientific">Rhypophila decipiens</name>
    <dbReference type="NCBI Taxonomy" id="261697"/>
    <lineage>
        <taxon>Eukaryota</taxon>
        <taxon>Fungi</taxon>
        <taxon>Dikarya</taxon>
        <taxon>Ascomycota</taxon>
        <taxon>Pezizomycotina</taxon>
        <taxon>Sordariomycetes</taxon>
        <taxon>Sordariomycetidae</taxon>
        <taxon>Sordariales</taxon>
        <taxon>Naviculisporaceae</taxon>
        <taxon>Rhypophila</taxon>
    </lineage>
</organism>
<keyword evidence="1" id="KW-0812">Transmembrane</keyword>
<dbReference type="PANTHER" id="PTHR35329:SF1">
    <property type="entry name" value="CHITIN SYNTHASE EXPORT CHAPERONE"/>
    <property type="match status" value="1"/>
</dbReference>
<accession>A0AAN6YA04</accession>
<proteinExistence type="predicted"/>
<feature type="transmembrane region" description="Helical" evidence="1">
    <location>
        <begin position="226"/>
        <end position="245"/>
    </location>
</feature>
<dbReference type="PANTHER" id="PTHR35329">
    <property type="entry name" value="CHITIN SYNTHASE EXPORT CHAPERONE"/>
    <property type="match status" value="1"/>
</dbReference>
<feature type="transmembrane region" description="Helical" evidence="1">
    <location>
        <begin position="85"/>
        <end position="108"/>
    </location>
</feature>
<name>A0AAN6YA04_9PEZI</name>
<feature type="transmembrane region" description="Helical" evidence="1">
    <location>
        <begin position="53"/>
        <end position="73"/>
    </location>
</feature>
<reference evidence="2" key="2">
    <citation type="submission" date="2023-05" db="EMBL/GenBank/DDBJ databases">
        <authorList>
            <consortium name="Lawrence Berkeley National Laboratory"/>
            <person name="Steindorff A."/>
            <person name="Hensen N."/>
            <person name="Bonometti L."/>
            <person name="Westerberg I."/>
            <person name="Brannstrom I.O."/>
            <person name="Guillou S."/>
            <person name="Cros-Aarteil S."/>
            <person name="Calhoun S."/>
            <person name="Haridas S."/>
            <person name="Kuo A."/>
            <person name="Mondo S."/>
            <person name="Pangilinan J."/>
            <person name="Riley R."/>
            <person name="Labutti K."/>
            <person name="Andreopoulos B."/>
            <person name="Lipzen A."/>
            <person name="Chen C."/>
            <person name="Yanf M."/>
            <person name="Daum C."/>
            <person name="Ng V."/>
            <person name="Clum A."/>
            <person name="Ohm R."/>
            <person name="Martin F."/>
            <person name="Silar P."/>
            <person name="Natvig D."/>
            <person name="Lalanne C."/>
            <person name="Gautier V."/>
            <person name="Ament-Velasquez S.L."/>
            <person name="Kruys A."/>
            <person name="Hutchinson M.I."/>
            <person name="Powell A.J."/>
            <person name="Barry K."/>
            <person name="Miller A.N."/>
            <person name="Grigoriev I.V."/>
            <person name="Debuchy R."/>
            <person name="Gladieux P."/>
            <person name="Thoren M.H."/>
            <person name="Johannesson H."/>
        </authorList>
    </citation>
    <scope>NUCLEOTIDE SEQUENCE</scope>
    <source>
        <strain evidence="2">PSN293</strain>
    </source>
</reference>
<feature type="transmembrane region" description="Helical" evidence="1">
    <location>
        <begin position="265"/>
        <end position="281"/>
    </location>
</feature>
<feature type="transmembrane region" description="Helical" evidence="1">
    <location>
        <begin position="189"/>
        <end position="214"/>
    </location>
</feature>
<evidence type="ECO:0000256" key="1">
    <source>
        <dbReference type="SAM" id="Phobius"/>
    </source>
</evidence>
<feature type="transmembrane region" description="Helical" evidence="1">
    <location>
        <begin position="148"/>
        <end position="169"/>
    </location>
</feature>
<reference evidence="2" key="1">
    <citation type="journal article" date="2023" name="Mol. Phylogenet. Evol.">
        <title>Genome-scale phylogeny and comparative genomics of the fungal order Sordariales.</title>
        <authorList>
            <person name="Hensen N."/>
            <person name="Bonometti L."/>
            <person name="Westerberg I."/>
            <person name="Brannstrom I.O."/>
            <person name="Guillou S."/>
            <person name="Cros-Aarteil S."/>
            <person name="Calhoun S."/>
            <person name="Haridas S."/>
            <person name="Kuo A."/>
            <person name="Mondo S."/>
            <person name="Pangilinan J."/>
            <person name="Riley R."/>
            <person name="LaButti K."/>
            <person name="Andreopoulos B."/>
            <person name="Lipzen A."/>
            <person name="Chen C."/>
            <person name="Yan M."/>
            <person name="Daum C."/>
            <person name="Ng V."/>
            <person name="Clum A."/>
            <person name="Steindorff A."/>
            <person name="Ohm R.A."/>
            <person name="Martin F."/>
            <person name="Silar P."/>
            <person name="Natvig D.O."/>
            <person name="Lalanne C."/>
            <person name="Gautier V."/>
            <person name="Ament-Velasquez S.L."/>
            <person name="Kruys A."/>
            <person name="Hutchinson M.I."/>
            <person name="Powell A.J."/>
            <person name="Barry K."/>
            <person name="Miller A.N."/>
            <person name="Grigoriev I.V."/>
            <person name="Debuchy R."/>
            <person name="Gladieux P."/>
            <person name="Hiltunen Thoren M."/>
            <person name="Johannesson H."/>
        </authorList>
    </citation>
    <scope>NUCLEOTIDE SEQUENCE</scope>
    <source>
        <strain evidence="2">PSN293</strain>
    </source>
</reference>
<dbReference type="GO" id="GO:0006457">
    <property type="term" value="P:protein folding"/>
    <property type="evidence" value="ECO:0007669"/>
    <property type="project" value="TreeGrafter"/>
</dbReference>
<protein>
    <submittedName>
        <fullName evidence="2">Chitin synthase export chaperone</fullName>
    </submittedName>
</protein>
<dbReference type="AlphaFoldDB" id="A0AAN6YA04"/>
<evidence type="ECO:0000313" key="2">
    <source>
        <dbReference type="EMBL" id="KAK4212187.1"/>
    </source>
</evidence>
<evidence type="ECO:0000313" key="3">
    <source>
        <dbReference type="Proteomes" id="UP001301769"/>
    </source>
</evidence>
<keyword evidence="3" id="KW-1185">Reference proteome</keyword>
<feature type="transmembrane region" description="Helical" evidence="1">
    <location>
        <begin position="114"/>
        <end position="136"/>
    </location>
</feature>
<dbReference type="EMBL" id="MU858132">
    <property type="protein sequence ID" value="KAK4212187.1"/>
    <property type="molecule type" value="Genomic_DNA"/>
</dbReference>
<keyword evidence="1" id="KW-0472">Membrane</keyword>
<dbReference type="Pfam" id="PF12271">
    <property type="entry name" value="Chs7"/>
    <property type="match status" value="1"/>
</dbReference>
<keyword evidence="1" id="KW-1133">Transmembrane helix</keyword>
<dbReference type="GO" id="GO:0005789">
    <property type="term" value="C:endoplasmic reticulum membrane"/>
    <property type="evidence" value="ECO:0007669"/>
    <property type="project" value="TreeGrafter"/>
</dbReference>
<dbReference type="GO" id="GO:0051082">
    <property type="term" value="F:unfolded protein binding"/>
    <property type="evidence" value="ECO:0007669"/>
    <property type="project" value="TreeGrafter"/>
</dbReference>
<dbReference type="InterPro" id="IPR022057">
    <property type="entry name" value="Chs7"/>
</dbReference>